<proteinExistence type="predicted"/>
<evidence type="ECO:0000313" key="2">
    <source>
        <dbReference type="EMBL" id="EEN65628.1"/>
    </source>
</evidence>
<feature type="region of interest" description="Disordered" evidence="1">
    <location>
        <begin position="122"/>
        <end position="141"/>
    </location>
</feature>
<organism>
    <name type="scientific">Branchiostoma floridae</name>
    <name type="common">Florida lancelet</name>
    <name type="synonym">Amphioxus</name>
    <dbReference type="NCBI Taxonomy" id="7739"/>
    <lineage>
        <taxon>Eukaryota</taxon>
        <taxon>Metazoa</taxon>
        <taxon>Chordata</taxon>
        <taxon>Cephalochordata</taxon>
        <taxon>Leptocardii</taxon>
        <taxon>Amphioxiformes</taxon>
        <taxon>Branchiostomatidae</taxon>
        <taxon>Branchiostoma</taxon>
    </lineage>
</organism>
<accession>C3Y188</accession>
<reference evidence="2" key="1">
    <citation type="journal article" date="2008" name="Nature">
        <title>The amphioxus genome and the evolution of the chordate karyotype.</title>
        <authorList>
            <consortium name="US DOE Joint Genome Institute (JGI-PGF)"/>
            <person name="Putnam N.H."/>
            <person name="Butts T."/>
            <person name="Ferrier D.E.K."/>
            <person name="Furlong R.F."/>
            <person name="Hellsten U."/>
            <person name="Kawashima T."/>
            <person name="Robinson-Rechavi M."/>
            <person name="Shoguchi E."/>
            <person name="Terry A."/>
            <person name="Yu J.-K."/>
            <person name="Benito-Gutierrez E.L."/>
            <person name="Dubchak I."/>
            <person name="Garcia-Fernandez J."/>
            <person name="Gibson-Brown J.J."/>
            <person name="Grigoriev I.V."/>
            <person name="Horton A.C."/>
            <person name="de Jong P.J."/>
            <person name="Jurka J."/>
            <person name="Kapitonov V.V."/>
            <person name="Kohara Y."/>
            <person name="Kuroki Y."/>
            <person name="Lindquist E."/>
            <person name="Lucas S."/>
            <person name="Osoegawa K."/>
            <person name="Pennacchio L.A."/>
            <person name="Salamov A.A."/>
            <person name="Satou Y."/>
            <person name="Sauka-Spengler T."/>
            <person name="Schmutz J."/>
            <person name="Shin-I T."/>
            <person name="Toyoda A."/>
            <person name="Bronner-Fraser M."/>
            <person name="Fujiyama A."/>
            <person name="Holland L.Z."/>
            <person name="Holland P.W.H."/>
            <person name="Satoh N."/>
            <person name="Rokhsar D.S."/>
        </authorList>
    </citation>
    <scope>NUCLEOTIDE SEQUENCE [LARGE SCALE GENOMIC DNA]</scope>
    <source>
        <strain evidence="2">S238N-H82</strain>
        <tissue evidence="2">Testes</tissue>
    </source>
</reference>
<dbReference type="AlphaFoldDB" id="C3Y188"/>
<gene>
    <name evidence="2" type="ORF">BRAFLDRAFT_87839</name>
</gene>
<feature type="compositionally biased region" description="Basic and acidic residues" evidence="1">
    <location>
        <begin position="122"/>
        <end position="131"/>
    </location>
</feature>
<sequence length="170" mass="18917">MATTTPIKSAHKAPVHLRPILVDKWSPNVVTFAPFQAHLCICIRLQAWDAKIYLGHNAISKARRAKAFRGRIPASREPARTPAVDCPSPADFGRRSSARNPEHPPDDSQIEPRTLRYIKMKSSNDSEEHRSYGSGSPAKDCNHQVGNIRRKFIAPPPFHSTKASLCCLSE</sequence>
<protein>
    <submittedName>
        <fullName evidence="2">Uncharacterized protein</fullName>
    </submittedName>
</protein>
<feature type="region of interest" description="Disordered" evidence="1">
    <location>
        <begin position="70"/>
        <end position="114"/>
    </location>
</feature>
<dbReference type="EMBL" id="GG666480">
    <property type="protein sequence ID" value="EEN65628.1"/>
    <property type="molecule type" value="Genomic_DNA"/>
</dbReference>
<evidence type="ECO:0000256" key="1">
    <source>
        <dbReference type="SAM" id="MobiDB-lite"/>
    </source>
</evidence>
<dbReference type="InParanoid" id="C3Y188"/>
<name>C3Y188_BRAFL</name>